<dbReference type="SUPFAM" id="SSF160424">
    <property type="entry name" value="BH3703-like"/>
    <property type="match status" value="1"/>
</dbReference>
<dbReference type="InterPro" id="IPR036170">
    <property type="entry name" value="YezG-like_sf"/>
</dbReference>
<evidence type="ECO:0000313" key="2">
    <source>
        <dbReference type="Proteomes" id="UP000807370"/>
    </source>
</evidence>
<reference evidence="1 2" key="1">
    <citation type="submission" date="2020-07" db="EMBL/GenBank/DDBJ databases">
        <title>Bradyrhizobium diversity isolated from nodules of indigenous legumes of Western Australia.</title>
        <authorList>
            <person name="Klepa M.S."/>
        </authorList>
    </citation>
    <scope>NUCLEOTIDE SEQUENCE [LARGE SCALE GENOMIC DNA]</scope>
    <source>
        <strain evidence="1 2">CNPSo 4010</strain>
    </source>
</reference>
<keyword evidence="2" id="KW-1185">Reference proteome</keyword>
<protein>
    <recommendedName>
        <fullName evidence="3">DUF695 domain-containing protein</fullName>
    </recommendedName>
</protein>
<proteinExistence type="predicted"/>
<name>A0ABS0Q0G7_9BRAD</name>
<evidence type="ECO:0000313" key="1">
    <source>
        <dbReference type="EMBL" id="MBH5402973.1"/>
    </source>
</evidence>
<dbReference type="RefSeq" id="WP_197963988.1">
    <property type="nucleotide sequence ID" value="NZ_JACCHP010000038.1"/>
</dbReference>
<gene>
    <name evidence="1" type="ORF">HZZ13_35035</name>
</gene>
<accession>A0ABS0Q0G7</accession>
<comment type="caution">
    <text evidence="1">The sequence shown here is derived from an EMBL/GenBank/DDBJ whole genome shotgun (WGS) entry which is preliminary data.</text>
</comment>
<sequence>MSDTPYPIDLDSIRGAFPPGIDAPPLLVDFAAWLEGRPWGSVGCFSLQGQFSDSAPIVDGSPLRDRFSLFMRLPDGSAVGGWYGAGLDRDNPPIVGLGSEGDYELLAPSLDALLTRLTSQQFDRAWSDLKPHREIEPQTGELAQWLAAQPVADMATCDDRAAELPDFRGFMEKWSRDREDYWANHRMMAELGWRLAAHLPKGKNAWDNTRFEVAIVGKQYQARVLTRGPQPFEEAASIESLLRELREEMRRAQPELGLWYAMKFGLYADGRIMPSFEYDVRPTIDGEPALLTEAKADLARAPRPERWVPKWLAAS</sequence>
<dbReference type="Proteomes" id="UP000807370">
    <property type="component" value="Unassembled WGS sequence"/>
</dbReference>
<organism evidence="1 2">
    <name type="scientific">Bradyrhizobium agreste</name>
    <dbReference type="NCBI Taxonomy" id="2751811"/>
    <lineage>
        <taxon>Bacteria</taxon>
        <taxon>Pseudomonadati</taxon>
        <taxon>Pseudomonadota</taxon>
        <taxon>Alphaproteobacteria</taxon>
        <taxon>Hyphomicrobiales</taxon>
        <taxon>Nitrobacteraceae</taxon>
        <taxon>Bradyrhizobium</taxon>
    </lineage>
</organism>
<dbReference type="EMBL" id="JACCHP010000038">
    <property type="protein sequence ID" value="MBH5402973.1"/>
    <property type="molecule type" value="Genomic_DNA"/>
</dbReference>
<evidence type="ECO:0008006" key="3">
    <source>
        <dbReference type="Google" id="ProtNLM"/>
    </source>
</evidence>